<evidence type="ECO:0000256" key="4">
    <source>
        <dbReference type="ARBA" id="ARBA00023002"/>
    </source>
</evidence>
<dbReference type="Gene3D" id="3.90.180.10">
    <property type="entry name" value="Medium-chain alcohol dehydrogenases, catalytic domain"/>
    <property type="match status" value="1"/>
</dbReference>
<keyword evidence="4" id="KW-0560">Oxidoreductase</keyword>
<name>A0ABQ6JN00_9ACTN</name>
<dbReference type="InterPro" id="IPR050129">
    <property type="entry name" value="Zn_alcohol_dh"/>
</dbReference>
<dbReference type="EMBL" id="BSUZ01000001">
    <property type="protein sequence ID" value="GMA89152.1"/>
    <property type="molecule type" value="Genomic_DNA"/>
</dbReference>
<keyword evidence="9" id="KW-1185">Reference proteome</keyword>
<feature type="compositionally biased region" description="Basic and acidic residues" evidence="6">
    <location>
        <begin position="456"/>
        <end position="467"/>
    </location>
</feature>
<evidence type="ECO:0000259" key="7">
    <source>
        <dbReference type="SMART" id="SM00829"/>
    </source>
</evidence>
<evidence type="ECO:0000256" key="5">
    <source>
        <dbReference type="RuleBase" id="RU361277"/>
    </source>
</evidence>
<dbReference type="PROSITE" id="PS00059">
    <property type="entry name" value="ADH_ZINC"/>
    <property type="match status" value="1"/>
</dbReference>
<evidence type="ECO:0000313" key="8">
    <source>
        <dbReference type="EMBL" id="GMA89152.1"/>
    </source>
</evidence>
<dbReference type="Proteomes" id="UP001157017">
    <property type="component" value="Unassembled WGS sequence"/>
</dbReference>
<accession>A0ABQ6JN00</accession>
<evidence type="ECO:0000256" key="2">
    <source>
        <dbReference type="ARBA" id="ARBA00022723"/>
    </source>
</evidence>
<dbReference type="PANTHER" id="PTHR43401">
    <property type="entry name" value="L-THREONINE 3-DEHYDROGENASE"/>
    <property type="match status" value="1"/>
</dbReference>
<dbReference type="InterPro" id="IPR002328">
    <property type="entry name" value="ADH_Zn_CS"/>
</dbReference>
<dbReference type="InterPro" id="IPR013149">
    <property type="entry name" value="ADH-like_C"/>
</dbReference>
<feature type="region of interest" description="Disordered" evidence="6">
    <location>
        <begin position="69"/>
        <end position="134"/>
    </location>
</feature>
<evidence type="ECO:0000256" key="6">
    <source>
        <dbReference type="SAM" id="MobiDB-lite"/>
    </source>
</evidence>
<dbReference type="InterPro" id="IPR036291">
    <property type="entry name" value="NAD(P)-bd_dom_sf"/>
</dbReference>
<organism evidence="8 9">
    <name type="scientific">Angustibacter aerolatus</name>
    <dbReference type="NCBI Taxonomy" id="1162965"/>
    <lineage>
        <taxon>Bacteria</taxon>
        <taxon>Bacillati</taxon>
        <taxon>Actinomycetota</taxon>
        <taxon>Actinomycetes</taxon>
        <taxon>Kineosporiales</taxon>
        <taxon>Kineosporiaceae</taxon>
    </lineage>
</organism>
<dbReference type="InterPro" id="IPR020843">
    <property type="entry name" value="ER"/>
</dbReference>
<protein>
    <recommendedName>
        <fullName evidence="7">Enoyl reductase (ER) domain-containing protein</fullName>
    </recommendedName>
</protein>
<feature type="compositionally biased region" description="Basic and acidic residues" evidence="6">
    <location>
        <begin position="72"/>
        <end position="90"/>
    </location>
</feature>
<dbReference type="PANTHER" id="PTHR43401:SF5">
    <property type="entry name" value="ALCOHOL DEHYDROGENASE-RELATED"/>
    <property type="match status" value="1"/>
</dbReference>
<dbReference type="SMART" id="SM00829">
    <property type="entry name" value="PKS_ER"/>
    <property type="match status" value="1"/>
</dbReference>
<keyword evidence="2 5" id="KW-0479">Metal-binding</keyword>
<comment type="cofactor">
    <cofactor evidence="1 5">
        <name>Zn(2+)</name>
        <dbReference type="ChEBI" id="CHEBI:29105"/>
    </cofactor>
</comment>
<dbReference type="InterPro" id="IPR011032">
    <property type="entry name" value="GroES-like_sf"/>
</dbReference>
<dbReference type="InterPro" id="IPR013154">
    <property type="entry name" value="ADH-like_N"/>
</dbReference>
<evidence type="ECO:0000256" key="3">
    <source>
        <dbReference type="ARBA" id="ARBA00022833"/>
    </source>
</evidence>
<feature type="compositionally biased region" description="Polar residues" evidence="6">
    <location>
        <begin position="468"/>
        <end position="477"/>
    </location>
</feature>
<comment type="similarity">
    <text evidence="5">Belongs to the zinc-containing alcohol dehydrogenase family.</text>
</comment>
<dbReference type="Gene3D" id="3.40.50.720">
    <property type="entry name" value="NAD(P)-binding Rossmann-like Domain"/>
    <property type="match status" value="1"/>
</dbReference>
<reference evidence="9" key="1">
    <citation type="journal article" date="2019" name="Int. J. Syst. Evol. Microbiol.">
        <title>The Global Catalogue of Microorganisms (GCM) 10K type strain sequencing project: providing services to taxonomists for standard genome sequencing and annotation.</title>
        <authorList>
            <consortium name="The Broad Institute Genomics Platform"/>
            <consortium name="The Broad Institute Genome Sequencing Center for Infectious Disease"/>
            <person name="Wu L."/>
            <person name="Ma J."/>
        </authorList>
    </citation>
    <scope>NUCLEOTIDE SEQUENCE [LARGE SCALE GENOMIC DNA]</scope>
    <source>
        <strain evidence="9">NBRC 108730</strain>
    </source>
</reference>
<evidence type="ECO:0000256" key="1">
    <source>
        <dbReference type="ARBA" id="ARBA00001947"/>
    </source>
</evidence>
<gene>
    <name evidence="8" type="ORF">GCM10025868_44020</name>
</gene>
<proteinExistence type="inferred from homology"/>
<comment type="caution">
    <text evidence="8">The sequence shown here is derived from an EMBL/GenBank/DDBJ whole genome shotgun (WGS) entry which is preliminary data.</text>
</comment>
<dbReference type="SUPFAM" id="SSF50129">
    <property type="entry name" value="GroES-like"/>
    <property type="match status" value="1"/>
</dbReference>
<evidence type="ECO:0000313" key="9">
    <source>
        <dbReference type="Proteomes" id="UP001157017"/>
    </source>
</evidence>
<feature type="region of interest" description="Disordered" evidence="6">
    <location>
        <begin position="456"/>
        <end position="477"/>
    </location>
</feature>
<sequence>MRDRNTVAPSAQTRLQRRPALLGRQRLERRDVVVQVGEPGAGRRDEHQVVDARAGDHRRVAAVEVAGLPAERGQRPLDDLARDRSHDGRHAGQRGGHLAAGVLGVDRHLARRRQQPQVTRAVALGQRHRERDGRVPAERHLGARAEVAHPQRVAVGPGHEHGLAETHLGRHRLHGGRVEPGRVEHDAGRVAARPLEREGGVAEHLARHVPQAIDATGTVGGRRAAGRWHDDGVRAVRYDAVGQLPRLTDVPEPVCPDGGVVVRVGATGVCRSDWHAWRGHDPVALPHVPGHELAGTVAEVGAGVRGWRVGDRVTVPFVCGCGACPTCAAGDQQVCPHQTQPGFTGPGAFADLVALHAADTNLVGLPDGLDDVTAAALGCRFATAFRALTAHGGLRAGQWLAVHGCGGAGLSAVMIGVALGARVVAVDVSPVALDAAHRLGADALVDASSGTPVAEAVREPTGGEHTCRSTAPATRTSPWPRCAGCAAEAGTCRSACCWARGRPRRCPWTSSSRTSLSVHGSHGMAAHEYPAMLAMVADGRLDPARLVGSVVPLGEAGAALAALDDAPAHAGLTVVDLRLP</sequence>
<dbReference type="SUPFAM" id="SSF51735">
    <property type="entry name" value="NAD(P)-binding Rossmann-fold domains"/>
    <property type="match status" value="1"/>
</dbReference>
<keyword evidence="3 5" id="KW-0862">Zinc</keyword>
<dbReference type="Pfam" id="PF08240">
    <property type="entry name" value="ADH_N"/>
    <property type="match status" value="1"/>
</dbReference>
<feature type="domain" description="Enoyl reductase (ER)" evidence="7">
    <location>
        <begin position="242"/>
        <end position="575"/>
    </location>
</feature>
<dbReference type="Pfam" id="PF00107">
    <property type="entry name" value="ADH_zinc_N"/>
    <property type="match status" value="1"/>
</dbReference>